<proteinExistence type="predicted"/>
<keyword evidence="2" id="KW-1185">Reference proteome</keyword>
<reference evidence="2" key="1">
    <citation type="journal article" date="2018" name="MSphere">
        <title>Fusobacterium Genomics Using MinION and Illumina Sequencing Enables Genome Completion and Correction.</title>
        <authorList>
            <person name="Todd S.M."/>
            <person name="Settlage R.E."/>
            <person name="Lahmers K.K."/>
            <person name="Slade D.J."/>
        </authorList>
    </citation>
    <scope>NUCLEOTIDE SEQUENCE [LARGE SCALE GENOMIC DNA]</scope>
    <source>
        <strain evidence="2">ATCC 27725</strain>
    </source>
</reference>
<evidence type="ECO:0008006" key="3">
    <source>
        <dbReference type="Google" id="ProtNLM"/>
    </source>
</evidence>
<dbReference type="EMBL" id="CP028103">
    <property type="protein sequence ID" value="AVQ31341.1"/>
    <property type="molecule type" value="Genomic_DNA"/>
</dbReference>
<gene>
    <name evidence="1" type="ORF">C4N18_08965</name>
</gene>
<evidence type="ECO:0000313" key="1">
    <source>
        <dbReference type="EMBL" id="AVQ31341.1"/>
    </source>
</evidence>
<dbReference type="RefSeq" id="WP_107123230.1">
    <property type="nucleotide sequence ID" value="NZ_CP028103.1"/>
</dbReference>
<dbReference type="Proteomes" id="UP000241238">
    <property type="component" value="Chromosome"/>
</dbReference>
<dbReference type="GeneID" id="77468122"/>
<accession>A0ABM6U4S3</accession>
<name>A0ABM6U4S3_FUSVA</name>
<dbReference type="SUPFAM" id="SSF56112">
    <property type="entry name" value="Protein kinase-like (PK-like)"/>
    <property type="match status" value="1"/>
</dbReference>
<protein>
    <recommendedName>
        <fullName evidence="3">Protein kinase domain-containing protein</fullName>
    </recommendedName>
</protein>
<evidence type="ECO:0000313" key="2">
    <source>
        <dbReference type="Proteomes" id="UP000241238"/>
    </source>
</evidence>
<sequence>MEWGIFDKYLSENIESLGEYVQNHKNTRMVYKEEVNGEVFYIKKYIMKKRDSFFSNLGIKNDSAKHYEKISEELEKTNILHIKSEYISVKKEGLFRRTAILVMKDGGTPLDNYIYNYKDKLDLFKEFFNIFIRLCQNGIYSKDYNLEGALLGNDGKLRLIDFDKYRIKKIVTKKFKKKLIDNLRKNYIKKNREKGFEEFLKKEIIRVTKELEWEKDIK</sequence>
<organism evidence="1 2">
    <name type="scientific">Fusobacterium varium ATCC 27725</name>
    <dbReference type="NCBI Taxonomy" id="469618"/>
    <lineage>
        <taxon>Bacteria</taxon>
        <taxon>Fusobacteriati</taxon>
        <taxon>Fusobacteriota</taxon>
        <taxon>Fusobacteriia</taxon>
        <taxon>Fusobacteriales</taxon>
        <taxon>Fusobacteriaceae</taxon>
        <taxon>Fusobacterium</taxon>
    </lineage>
</organism>
<dbReference type="InterPro" id="IPR011009">
    <property type="entry name" value="Kinase-like_dom_sf"/>
</dbReference>